<keyword evidence="3" id="KW-1185">Reference proteome</keyword>
<dbReference type="OrthoDB" id="242539at2759"/>
<dbReference type="OMA" id="YLVMMGE"/>
<feature type="transmembrane region" description="Helical" evidence="1">
    <location>
        <begin position="12"/>
        <end position="29"/>
    </location>
</feature>
<dbReference type="VEuPathDB" id="TriTrypDB:BSAL_15150"/>
<dbReference type="AlphaFoldDB" id="A0A0S4JEH6"/>
<dbReference type="Proteomes" id="UP000051952">
    <property type="component" value="Unassembled WGS sequence"/>
</dbReference>
<proteinExistence type="predicted"/>
<accession>A0A0S4JEH6</accession>
<name>A0A0S4JEH6_BODSA</name>
<dbReference type="EMBL" id="CYKH01001635">
    <property type="protein sequence ID" value="CUG88385.1"/>
    <property type="molecule type" value="Genomic_DNA"/>
</dbReference>
<sequence length="163" mass="18661">MLIVKTRQRWVAITLWSTFGFGITTWLVMRRSGFTTSYIRCHYNAMNGDFRQFLQAGTTPANVFLPPHLRLDQTSYLDHIDTELAVPPTIDVGLQEDKHIQSLEGNMPKSERTDIHGHVGPFKTHSIIVTPNAGDRYIKRRLGPSEAHLAQMEKEKLEKEKSM</sequence>
<keyword evidence="1" id="KW-0472">Membrane</keyword>
<evidence type="ECO:0000256" key="1">
    <source>
        <dbReference type="SAM" id="Phobius"/>
    </source>
</evidence>
<reference evidence="3" key="1">
    <citation type="submission" date="2015-09" db="EMBL/GenBank/DDBJ databases">
        <authorList>
            <consortium name="Pathogen Informatics"/>
        </authorList>
    </citation>
    <scope>NUCLEOTIDE SEQUENCE [LARGE SCALE GENOMIC DNA]</scope>
    <source>
        <strain evidence="3">Lake Konstanz</strain>
    </source>
</reference>
<gene>
    <name evidence="2" type="ORF">BSAL_15150</name>
</gene>
<protein>
    <submittedName>
        <fullName evidence="2">Membrane-associated protein, putative</fullName>
    </submittedName>
</protein>
<evidence type="ECO:0000313" key="2">
    <source>
        <dbReference type="EMBL" id="CUG88385.1"/>
    </source>
</evidence>
<organism evidence="2 3">
    <name type="scientific">Bodo saltans</name>
    <name type="common">Flagellated protozoan</name>
    <dbReference type="NCBI Taxonomy" id="75058"/>
    <lineage>
        <taxon>Eukaryota</taxon>
        <taxon>Discoba</taxon>
        <taxon>Euglenozoa</taxon>
        <taxon>Kinetoplastea</taxon>
        <taxon>Metakinetoplastina</taxon>
        <taxon>Eubodonida</taxon>
        <taxon>Bodonidae</taxon>
        <taxon>Bodo</taxon>
    </lineage>
</organism>
<keyword evidence="1" id="KW-0812">Transmembrane</keyword>
<evidence type="ECO:0000313" key="3">
    <source>
        <dbReference type="Proteomes" id="UP000051952"/>
    </source>
</evidence>
<keyword evidence="1" id="KW-1133">Transmembrane helix</keyword>